<evidence type="ECO:0000313" key="1">
    <source>
        <dbReference type="EMBL" id="DAF56661.1"/>
    </source>
</evidence>
<protein>
    <submittedName>
        <fullName evidence="1">Uncharacterized protein</fullName>
    </submittedName>
</protein>
<organism evidence="1">
    <name type="scientific">Myoviridae sp. ctWb16</name>
    <dbReference type="NCBI Taxonomy" id="2827690"/>
    <lineage>
        <taxon>Viruses</taxon>
        <taxon>Duplodnaviria</taxon>
        <taxon>Heunggongvirae</taxon>
        <taxon>Uroviricota</taxon>
        <taxon>Caudoviricetes</taxon>
    </lineage>
</organism>
<proteinExistence type="predicted"/>
<name>A0A8S5SZZ4_9CAUD</name>
<dbReference type="EMBL" id="BK032721">
    <property type="protein sequence ID" value="DAF56661.1"/>
    <property type="molecule type" value="Genomic_DNA"/>
</dbReference>
<accession>A0A8S5SZZ4</accession>
<sequence length="94" mass="11105">MEMLMKRLKVKIKEIDLNDVNIGDTVFDGVKHMKVRLIDKINDNMFSLSVSPVTYAGEKYWVKRTYNVEGKILNEGYENNIIEIRKDKRNVRKN</sequence>
<reference evidence="1" key="1">
    <citation type="journal article" date="2021" name="Proc. Natl. Acad. Sci. U.S.A.">
        <title>A Catalog of Tens of Thousands of Viruses from Human Metagenomes Reveals Hidden Associations with Chronic Diseases.</title>
        <authorList>
            <person name="Tisza M.J."/>
            <person name="Buck C.B."/>
        </authorList>
    </citation>
    <scope>NUCLEOTIDE SEQUENCE</scope>
    <source>
        <strain evidence="1">CtWb16</strain>
    </source>
</reference>